<evidence type="ECO:0000259" key="1">
    <source>
        <dbReference type="Pfam" id="PF14300"/>
    </source>
</evidence>
<evidence type="ECO:0000313" key="2">
    <source>
        <dbReference type="EMBL" id="ODG93190.1"/>
    </source>
</evidence>
<keyword evidence="3" id="KW-1185">Reference proteome</keyword>
<gene>
    <name evidence="2" type="ORF">BED47_02560</name>
</gene>
<protein>
    <recommendedName>
        <fullName evidence="1">DNA mimic protein DMP19 C-terminal domain-containing protein</fullName>
    </recommendedName>
</protein>
<sequence>MRDRNYREFLNKLVSLKKLKDKSGEEIVEEIASNLYEGENYLIFQEEYFYKIPEQIRDVILLINFDTELAMEGILGFLENSSGVYLNDTIETLEKIKAEQDHNILNNIKHILDENNISTSQLRANTKDQELYSIQGFSETHGSAYDDMADRICEIAEKLYISSEDRNIFDYLILYVDKNKSLLITELNK</sequence>
<dbReference type="Gene3D" id="1.20.1420.60">
    <property type="match status" value="1"/>
</dbReference>
<evidence type="ECO:0000313" key="3">
    <source>
        <dbReference type="Proteomes" id="UP000094580"/>
    </source>
</evidence>
<proteinExistence type="predicted"/>
<dbReference type="Proteomes" id="UP000094580">
    <property type="component" value="Unassembled WGS sequence"/>
</dbReference>
<dbReference type="EMBL" id="MDKC01000002">
    <property type="protein sequence ID" value="ODG93190.1"/>
    <property type="molecule type" value="Genomic_DNA"/>
</dbReference>
<dbReference type="InterPro" id="IPR025402">
    <property type="entry name" value="DMP19_C"/>
</dbReference>
<name>A0ABX2ZX11_9BACI</name>
<dbReference type="Pfam" id="PF14300">
    <property type="entry name" value="DMP19"/>
    <property type="match status" value="1"/>
</dbReference>
<organism evidence="2 3">
    <name type="scientific">Gottfriedia luciferensis</name>
    <dbReference type="NCBI Taxonomy" id="178774"/>
    <lineage>
        <taxon>Bacteria</taxon>
        <taxon>Bacillati</taxon>
        <taxon>Bacillota</taxon>
        <taxon>Bacilli</taxon>
        <taxon>Bacillales</taxon>
        <taxon>Bacillaceae</taxon>
        <taxon>Gottfriedia</taxon>
    </lineage>
</organism>
<feature type="domain" description="DNA mimic protein DMP19 C-terminal" evidence="1">
    <location>
        <begin position="51"/>
        <end position="179"/>
    </location>
</feature>
<comment type="caution">
    <text evidence="2">The sequence shown here is derived from an EMBL/GenBank/DDBJ whole genome shotgun (WGS) entry which is preliminary data.</text>
</comment>
<reference evidence="2 3" key="1">
    <citation type="submission" date="2016-07" db="EMBL/GenBank/DDBJ databases">
        <authorList>
            <person name="Townsley L."/>
            <person name="Shank E.A."/>
        </authorList>
    </citation>
    <scope>NUCLEOTIDE SEQUENCE [LARGE SCALE GENOMIC DNA]</scope>
    <source>
        <strain evidence="2 3">CH01</strain>
    </source>
</reference>
<accession>A0ABX2ZX11</accession>
<dbReference type="RefSeq" id="WP_069032271.1">
    <property type="nucleotide sequence ID" value="NZ_MDKC01000002.1"/>
</dbReference>